<dbReference type="GO" id="GO:0008168">
    <property type="term" value="F:methyltransferase activity"/>
    <property type="evidence" value="ECO:0007669"/>
    <property type="project" value="UniProtKB-KW"/>
</dbReference>
<dbReference type="CDD" id="cd02440">
    <property type="entry name" value="AdoMet_MTases"/>
    <property type="match status" value="1"/>
</dbReference>
<gene>
    <name evidence="3" type="ORF">GCM10009720_26870</name>
</gene>
<keyword evidence="1" id="KW-0808">Transferase</keyword>
<evidence type="ECO:0000259" key="2">
    <source>
        <dbReference type="Pfam" id="PF13649"/>
    </source>
</evidence>
<dbReference type="GO" id="GO:0032259">
    <property type="term" value="P:methylation"/>
    <property type="evidence" value="ECO:0007669"/>
    <property type="project" value="UniProtKB-KW"/>
</dbReference>
<comment type="caution">
    <text evidence="3">The sequence shown here is derived from an EMBL/GenBank/DDBJ whole genome shotgun (WGS) entry which is preliminary data.</text>
</comment>
<dbReference type="EMBL" id="BAAAMN010000056">
    <property type="protein sequence ID" value="GAA2044591.1"/>
    <property type="molecule type" value="Genomic_DNA"/>
</dbReference>
<dbReference type="SUPFAM" id="SSF53335">
    <property type="entry name" value="S-adenosyl-L-methionine-dependent methyltransferases"/>
    <property type="match status" value="1"/>
</dbReference>
<keyword evidence="3" id="KW-0489">Methyltransferase</keyword>
<sequence length="213" mass="23112">MNAEDMWDERYNEADQIWSGNVNAAVADVVSDLEPGTALDIGSGEGADAIWLAQRGWQVTGLDISRVAVQRAAQAADAAGLSAGRAHFVVADVTNWQTEDTYQLVTATFLHSQGAFDRAGALHVARDLVAPGGYLLVISHAEFPPWAIARHQAEGHDHEHDATTPASELELLQLDSDQWNVELAELRSHEATGPEGEQATLRDTVVLVRRRSE</sequence>
<dbReference type="InterPro" id="IPR041698">
    <property type="entry name" value="Methyltransf_25"/>
</dbReference>
<dbReference type="Proteomes" id="UP001501461">
    <property type="component" value="Unassembled WGS sequence"/>
</dbReference>
<dbReference type="PANTHER" id="PTHR43861">
    <property type="entry name" value="TRANS-ACONITATE 2-METHYLTRANSFERASE-RELATED"/>
    <property type="match status" value="1"/>
</dbReference>
<name>A0ABN2UVQ7_9MICC</name>
<evidence type="ECO:0000313" key="3">
    <source>
        <dbReference type="EMBL" id="GAA2044591.1"/>
    </source>
</evidence>
<dbReference type="Gene3D" id="3.40.50.150">
    <property type="entry name" value="Vaccinia Virus protein VP39"/>
    <property type="match status" value="1"/>
</dbReference>
<accession>A0ABN2UVQ7</accession>
<reference evidence="3 4" key="1">
    <citation type="journal article" date="2019" name="Int. J. Syst. Evol. Microbiol.">
        <title>The Global Catalogue of Microorganisms (GCM) 10K type strain sequencing project: providing services to taxonomists for standard genome sequencing and annotation.</title>
        <authorList>
            <consortium name="The Broad Institute Genomics Platform"/>
            <consortium name="The Broad Institute Genome Sequencing Center for Infectious Disease"/>
            <person name="Wu L."/>
            <person name="Ma J."/>
        </authorList>
    </citation>
    <scope>NUCLEOTIDE SEQUENCE [LARGE SCALE GENOMIC DNA]</scope>
    <source>
        <strain evidence="3 4">JCM 13595</strain>
    </source>
</reference>
<dbReference type="InterPro" id="IPR029063">
    <property type="entry name" value="SAM-dependent_MTases_sf"/>
</dbReference>
<evidence type="ECO:0000256" key="1">
    <source>
        <dbReference type="ARBA" id="ARBA00022679"/>
    </source>
</evidence>
<dbReference type="RefSeq" id="WP_343959617.1">
    <property type="nucleotide sequence ID" value="NZ_BAAAMN010000056.1"/>
</dbReference>
<organism evidence="3 4">
    <name type="scientific">Yaniella flava</name>
    <dbReference type="NCBI Taxonomy" id="287930"/>
    <lineage>
        <taxon>Bacteria</taxon>
        <taxon>Bacillati</taxon>
        <taxon>Actinomycetota</taxon>
        <taxon>Actinomycetes</taxon>
        <taxon>Micrococcales</taxon>
        <taxon>Micrococcaceae</taxon>
        <taxon>Yaniella</taxon>
    </lineage>
</organism>
<keyword evidence="4" id="KW-1185">Reference proteome</keyword>
<proteinExistence type="predicted"/>
<evidence type="ECO:0000313" key="4">
    <source>
        <dbReference type="Proteomes" id="UP001501461"/>
    </source>
</evidence>
<dbReference type="Pfam" id="PF13649">
    <property type="entry name" value="Methyltransf_25"/>
    <property type="match status" value="1"/>
</dbReference>
<protein>
    <submittedName>
        <fullName evidence="3">Class I SAM-dependent methyltransferase</fullName>
    </submittedName>
</protein>
<feature type="domain" description="Methyltransferase" evidence="2">
    <location>
        <begin position="39"/>
        <end position="133"/>
    </location>
</feature>